<feature type="compositionally biased region" description="Low complexity" evidence="1">
    <location>
        <begin position="134"/>
        <end position="158"/>
    </location>
</feature>
<gene>
    <name evidence="2" type="ORF">PLEPLA_LOCUS3310</name>
</gene>
<evidence type="ECO:0000313" key="3">
    <source>
        <dbReference type="Proteomes" id="UP001153269"/>
    </source>
</evidence>
<comment type="caution">
    <text evidence="2">The sequence shown here is derived from an EMBL/GenBank/DDBJ whole genome shotgun (WGS) entry which is preliminary data.</text>
</comment>
<proteinExistence type="predicted"/>
<dbReference type="Proteomes" id="UP001153269">
    <property type="component" value="Unassembled WGS sequence"/>
</dbReference>
<protein>
    <submittedName>
        <fullName evidence="2">Uncharacterized protein</fullName>
    </submittedName>
</protein>
<accession>A0A9N7Y7K2</accession>
<feature type="region of interest" description="Disordered" evidence="1">
    <location>
        <begin position="133"/>
        <end position="158"/>
    </location>
</feature>
<sequence>MAEALQISVSRSFQRVRAATLKPLSLDVCNLVLGRVSSLWSEYLRFLEGVRPAAPSSTFQQKTGDSPLVRFKRSDVLLPIAGSAPGCTLQSWVEKSLLPEVKTESQSKVPHSPLFMPQSIFWLRTIKDSINRLPLPTSRSGTPSTPVSSSSSISTHQR</sequence>
<evidence type="ECO:0000313" key="2">
    <source>
        <dbReference type="EMBL" id="CAB1415593.1"/>
    </source>
</evidence>
<dbReference type="AlphaFoldDB" id="A0A9N7Y7K2"/>
<name>A0A9N7Y7K2_PLEPL</name>
<dbReference type="EMBL" id="CADEAL010000164">
    <property type="protein sequence ID" value="CAB1415593.1"/>
    <property type="molecule type" value="Genomic_DNA"/>
</dbReference>
<reference evidence="2" key="1">
    <citation type="submission" date="2020-03" db="EMBL/GenBank/DDBJ databases">
        <authorList>
            <person name="Weist P."/>
        </authorList>
    </citation>
    <scope>NUCLEOTIDE SEQUENCE</scope>
</reference>
<evidence type="ECO:0000256" key="1">
    <source>
        <dbReference type="SAM" id="MobiDB-lite"/>
    </source>
</evidence>
<organism evidence="2 3">
    <name type="scientific">Pleuronectes platessa</name>
    <name type="common">European plaice</name>
    <dbReference type="NCBI Taxonomy" id="8262"/>
    <lineage>
        <taxon>Eukaryota</taxon>
        <taxon>Metazoa</taxon>
        <taxon>Chordata</taxon>
        <taxon>Craniata</taxon>
        <taxon>Vertebrata</taxon>
        <taxon>Euteleostomi</taxon>
        <taxon>Actinopterygii</taxon>
        <taxon>Neopterygii</taxon>
        <taxon>Teleostei</taxon>
        <taxon>Neoteleostei</taxon>
        <taxon>Acanthomorphata</taxon>
        <taxon>Carangaria</taxon>
        <taxon>Pleuronectiformes</taxon>
        <taxon>Pleuronectoidei</taxon>
        <taxon>Pleuronectidae</taxon>
        <taxon>Pleuronectes</taxon>
    </lineage>
</organism>
<keyword evidence="3" id="KW-1185">Reference proteome</keyword>